<feature type="compositionally biased region" description="Basic residues" evidence="3">
    <location>
        <begin position="1"/>
        <end position="10"/>
    </location>
</feature>
<feature type="domain" description="K Homology" evidence="4">
    <location>
        <begin position="363"/>
        <end position="438"/>
    </location>
</feature>
<name>A0A9Q0VRB5_9ROSI</name>
<keyword evidence="6" id="KW-1185">Reference proteome</keyword>
<protein>
    <submittedName>
        <fullName evidence="5">RNA-BINDING KH DOMAIN-CONTAINING PROTEIN</fullName>
    </submittedName>
</protein>
<reference evidence="5" key="1">
    <citation type="submission" date="2022-11" db="EMBL/GenBank/DDBJ databases">
        <authorList>
            <person name="Hyden B.L."/>
            <person name="Feng K."/>
            <person name="Yates T."/>
            <person name="Jawdy S."/>
            <person name="Smart L.B."/>
            <person name="Muchero W."/>
        </authorList>
    </citation>
    <scope>NUCLEOTIDE SEQUENCE</scope>
    <source>
        <tissue evidence="5">Shoot tip</tissue>
    </source>
</reference>
<evidence type="ECO:0000313" key="5">
    <source>
        <dbReference type="EMBL" id="KAJ6752901.1"/>
    </source>
</evidence>
<dbReference type="GO" id="GO:0003723">
    <property type="term" value="F:RNA binding"/>
    <property type="evidence" value="ECO:0007669"/>
    <property type="project" value="UniProtKB-UniRule"/>
</dbReference>
<dbReference type="Proteomes" id="UP001151752">
    <property type="component" value="Unassembled WGS sequence"/>
</dbReference>
<reference evidence="5" key="2">
    <citation type="journal article" date="2023" name="Int. J. Mol. Sci.">
        <title>De Novo Assembly and Annotation of 11 Diverse Shrub Willow (Salix) Genomes Reveals Novel Gene Organization in Sex-Linked Regions.</title>
        <authorList>
            <person name="Hyden B."/>
            <person name="Feng K."/>
            <person name="Yates T.B."/>
            <person name="Jawdy S."/>
            <person name="Cereghino C."/>
            <person name="Smart L.B."/>
            <person name="Muchero W."/>
        </authorList>
    </citation>
    <scope>NUCLEOTIDE SEQUENCE</scope>
    <source>
        <tissue evidence="5">Shoot tip</tissue>
    </source>
</reference>
<dbReference type="Gene3D" id="3.30.1370.10">
    <property type="entry name" value="K Homology domain, type 1"/>
    <property type="match status" value="2"/>
</dbReference>
<dbReference type="EMBL" id="JAPFFM010000008">
    <property type="protein sequence ID" value="KAJ6752901.1"/>
    <property type="molecule type" value="Genomic_DNA"/>
</dbReference>
<dbReference type="Gene3D" id="3.30.310.210">
    <property type="match status" value="1"/>
</dbReference>
<keyword evidence="2" id="KW-0694">RNA-binding</keyword>
<comment type="caution">
    <text evidence="5">The sequence shown here is derived from an EMBL/GenBank/DDBJ whole genome shotgun (WGS) entry which is preliminary data.</text>
</comment>
<feature type="domain" description="K Homology" evidence="4">
    <location>
        <begin position="155"/>
        <end position="230"/>
    </location>
</feature>
<feature type="domain" description="K Homology" evidence="4">
    <location>
        <begin position="42"/>
        <end position="116"/>
    </location>
</feature>
<dbReference type="SMART" id="SM00322">
    <property type="entry name" value="KH"/>
    <property type="match status" value="4"/>
</dbReference>
<organism evidence="5 6">
    <name type="scientific">Salix koriyanagi</name>
    <dbReference type="NCBI Taxonomy" id="2511006"/>
    <lineage>
        <taxon>Eukaryota</taxon>
        <taxon>Viridiplantae</taxon>
        <taxon>Streptophyta</taxon>
        <taxon>Embryophyta</taxon>
        <taxon>Tracheophyta</taxon>
        <taxon>Spermatophyta</taxon>
        <taxon>Magnoliopsida</taxon>
        <taxon>eudicotyledons</taxon>
        <taxon>Gunneridae</taxon>
        <taxon>Pentapetalae</taxon>
        <taxon>rosids</taxon>
        <taxon>fabids</taxon>
        <taxon>Malpighiales</taxon>
        <taxon>Salicaceae</taxon>
        <taxon>Saliceae</taxon>
        <taxon>Salix</taxon>
    </lineage>
</organism>
<evidence type="ECO:0000259" key="4">
    <source>
        <dbReference type="SMART" id="SM00322"/>
    </source>
</evidence>
<feature type="region of interest" description="Disordered" evidence="3">
    <location>
        <begin position="443"/>
        <end position="485"/>
    </location>
</feature>
<proteinExistence type="predicted"/>
<feature type="domain" description="K Homology" evidence="4">
    <location>
        <begin position="281"/>
        <end position="354"/>
    </location>
</feature>
<dbReference type="InterPro" id="IPR036612">
    <property type="entry name" value="KH_dom_type_1_sf"/>
</dbReference>
<evidence type="ECO:0000256" key="1">
    <source>
        <dbReference type="ARBA" id="ARBA00022737"/>
    </source>
</evidence>
<dbReference type="PROSITE" id="PS50084">
    <property type="entry name" value="KH_TYPE_1"/>
    <property type="match status" value="4"/>
</dbReference>
<keyword evidence="1" id="KW-0677">Repeat</keyword>
<gene>
    <name evidence="5" type="ORF">OIU74_027689</name>
</gene>
<evidence type="ECO:0000313" key="6">
    <source>
        <dbReference type="Proteomes" id="UP001151752"/>
    </source>
</evidence>
<dbReference type="AlphaFoldDB" id="A0A9Q0VRB5"/>
<dbReference type="SUPFAM" id="SSF54791">
    <property type="entry name" value="Eukaryotic type KH-domain (KH-domain type I)"/>
    <property type="match status" value="4"/>
</dbReference>
<feature type="compositionally biased region" description="Low complexity" evidence="3">
    <location>
        <begin position="474"/>
        <end position="484"/>
    </location>
</feature>
<evidence type="ECO:0000256" key="3">
    <source>
        <dbReference type="SAM" id="MobiDB-lite"/>
    </source>
</evidence>
<dbReference type="InterPro" id="IPR004088">
    <property type="entry name" value="KH_dom_type_1"/>
</dbReference>
<dbReference type="CDD" id="cd22460">
    <property type="entry name" value="KH-I_PEPPER_rpt2_like"/>
    <property type="match status" value="2"/>
</dbReference>
<sequence>MDGNRRKFFKKPGNSLFKRKGVGSSRKGKWSDSHGEEFSGDGDTVYRILCPSRKIGGVIGKGGNIVKALREETQSKITVADSVQGSDERVIIIYSSSDKPPRKIDGDEDLAARNGQQEAFELRCAAQDALLKVHDRIVEEDLFGGMASDDDNDNNVITARLLVPNNMVGCVLGKRGDVIQRLRSETGANIRVLPADHLPSCAMDTDELVQISGKPAVAKRALYEISTLLHQNPRKDKPPSVPMPYGGRTFHPPSDAMPNMLPPGNPMWPHRNSTPHRSLQLSFSMKILCSTGKIGGVIGKGGSNVKVVQQETGASIHVEDASADSEERAIRVSAFEGLWNPRSQAIDAILQLQDKTSEFSEKGMIITRLLVPSSKVGCILGQGGQVINEMRRRLQADIRVYPKNDKPKCASDDEELVQISGNYGVAKDALAEIASRLRSRTLRDANAGTEPGPVGPVPGVGPARNLPGRGPQPSGMMAASSSGGYEPRRVHTHNVCFSPIYRGYHFAFATLFS</sequence>
<accession>A0A9Q0VRB5</accession>
<feature type="region of interest" description="Disordered" evidence="3">
    <location>
        <begin position="1"/>
        <end position="39"/>
    </location>
</feature>
<dbReference type="Pfam" id="PF00013">
    <property type="entry name" value="KH_1"/>
    <property type="match status" value="4"/>
</dbReference>
<dbReference type="PANTHER" id="PTHR10288">
    <property type="entry name" value="KH DOMAIN CONTAINING RNA BINDING PROTEIN"/>
    <property type="match status" value="1"/>
</dbReference>
<dbReference type="InterPro" id="IPR004087">
    <property type="entry name" value="KH_dom"/>
</dbReference>
<evidence type="ECO:0000256" key="2">
    <source>
        <dbReference type="PROSITE-ProRule" id="PRU00117"/>
    </source>
</evidence>